<evidence type="ECO:0000313" key="2">
    <source>
        <dbReference type="EnsemblMetazoa" id="AEPI005470-PA"/>
    </source>
</evidence>
<dbReference type="Proteomes" id="UP000075885">
    <property type="component" value="Unassembled WGS sequence"/>
</dbReference>
<dbReference type="Gene3D" id="3.30.710.10">
    <property type="entry name" value="Potassium Channel Kv1.1, Chain A"/>
    <property type="match status" value="1"/>
</dbReference>
<dbReference type="InterPro" id="IPR052407">
    <property type="entry name" value="BTB_POZ_domain_cont_9"/>
</dbReference>
<dbReference type="STRING" id="199890.A0A182PEW5"/>
<dbReference type="PROSITE" id="PS50097">
    <property type="entry name" value="BTB"/>
    <property type="match status" value="1"/>
</dbReference>
<dbReference type="PANTHER" id="PTHR46306">
    <property type="entry name" value="BTB/POZ DOMAIN-CONTAINING PROTEIN 9"/>
    <property type="match status" value="1"/>
</dbReference>
<sequence length="379" mass="43541">MGDINIEEIEDTALLAVHMASLCMNEDKADVTLIVENERIPAHRLILSARSEYFQALLYGGLEETKQDEVTIKVPLQPFKILLRYMYSGSLSLKDMKDEDILDTLGLAIQYGFISVEKAIVKYLSLKLTVSNVCAVIDAARLFDLADLVATGEKFADRHASDVLQDETFQNITFESLDHLLDRDSFDAPEIEIFHAVRKWCEAKPEDAEQRKKIYDKVRFPLLSHSELDTIVRPTGVLDADRLLDIVMEKEKSYGLYIRGTVPGQNVVKENIKWVLLYDDLILCAYITMEKAHIVNCVQVTYKMNFSSLVDYYLDVSDDEKCWERVGEFHHMEESEVVYFRTRPVRYIRISTGYNDEEIESVKAMLFVKDVISDCVDVE</sequence>
<protein>
    <submittedName>
        <fullName evidence="2">BTB domain-containing protein</fullName>
    </submittedName>
</protein>
<proteinExistence type="predicted"/>
<dbReference type="Gene3D" id="1.25.40.420">
    <property type="match status" value="1"/>
</dbReference>
<dbReference type="GO" id="GO:0050804">
    <property type="term" value="P:modulation of chemical synaptic transmission"/>
    <property type="evidence" value="ECO:0007669"/>
    <property type="project" value="TreeGrafter"/>
</dbReference>
<keyword evidence="3" id="KW-1185">Reference proteome</keyword>
<dbReference type="Pfam" id="PF00651">
    <property type="entry name" value="BTB"/>
    <property type="match status" value="1"/>
</dbReference>
<reference evidence="2" key="2">
    <citation type="submission" date="2020-05" db="UniProtKB">
        <authorList>
            <consortium name="EnsemblMetazoa"/>
        </authorList>
    </citation>
    <scope>IDENTIFICATION</scope>
    <source>
        <strain evidence="2">Epiroticus2</strain>
    </source>
</reference>
<dbReference type="SUPFAM" id="SSF54695">
    <property type="entry name" value="POZ domain"/>
    <property type="match status" value="1"/>
</dbReference>
<evidence type="ECO:0000259" key="1">
    <source>
        <dbReference type="PROSITE" id="PS50097"/>
    </source>
</evidence>
<dbReference type="VEuPathDB" id="VectorBase:AEPI005470"/>
<name>A0A182PEW5_9DIPT</name>
<dbReference type="SMART" id="SM00225">
    <property type="entry name" value="BTB"/>
    <property type="match status" value="1"/>
</dbReference>
<reference evidence="3" key="1">
    <citation type="submission" date="2013-03" db="EMBL/GenBank/DDBJ databases">
        <title>The Genome Sequence of Anopheles epiroticus epiroticus2.</title>
        <authorList>
            <consortium name="The Broad Institute Genomics Platform"/>
            <person name="Neafsey D.E."/>
            <person name="Howell P."/>
            <person name="Walker B."/>
            <person name="Young S.K."/>
            <person name="Zeng Q."/>
            <person name="Gargeya S."/>
            <person name="Fitzgerald M."/>
            <person name="Haas B."/>
            <person name="Abouelleil A."/>
            <person name="Allen A.W."/>
            <person name="Alvarado L."/>
            <person name="Arachchi H.M."/>
            <person name="Berlin A.M."/>
            <person name="Chapman S.B."/>
            <person name="Gainer-Dewar J."/>
            <person name="Goldberg J."/>
            <person name="Griggs A."/>
            <person name="Gujja S."/>
            <person name="Hansen M."/>
            <person name="Howarth C."/>
            <person name="Imamovic A."/>
            <person name="Ireland A."/>
            <person name="Larimer J."/>
            <person name="McCowan C."/>
            <person name="Murphy C."/>
            <person name="Pearson M."/>
            <person name="Poon T.W."/>
            <person name="Priest M."/>
            <person name="Roberts A."/>
            <person name="Saif S."/>
            <person name="Shea T."/>
            <person name="Sisk P."/>
            <person name="Sykes S."/>
            <person name="Wortman J."/>
            <person name="Nusbaum C."/>
            <person name="Birren B."/>
        </authorList>
    </citation>
    <scope>NUCLEOTIDE SEQUENCE [LARGE SCALE GENOMIC DNA]</scope>
    <source>
        <strain evidence="3">Epiroticus2</strain>
    </source>
</reference>
<dbReference type="Pfam" id="PF07707">
    <property type="entry name" value="BACK"/>
    <property type="match status" value="1"/>
</dbReference>
<dbReference type="InterPro" id="IPR000210">
    <property type="entry name" value="BTB/POZ_dom"/>
</dbReference>
<dbReference type="GO" id="GO:0008344">
    <property type="term" value="P:adult locomotory behavior"/>
    <property type="evidence" value="ECO:0007669"/>
    <property type="project" value="TreeGrafter"/>
</dbReference>
<dbReference type="GO" id="GO:0005737">
    <property type="term" value="C:cytoplasm"/>
    <property type="evidence" value="ECO:0007669"/>
    <property type="project" value="TreeGrafter"/>
</dbReference>
<dbReference type="SMART" id="SM00875">
    <property type="entry name" value="BACK"/>
    <property type="match status" value="1"/>
</dbReference>
<accession>A0A182PEW5</accession>
<dbReference type="PANTHER" id="PTHR46306:SF1">
    <property type="entry name" value="BTB_POZ DOMAIN-CONTAINING PROTEIN 9"/>
    <property type="match status" value="1"/>
</dbReference>
<dbReference type="InterPro" id="IPR011333">
    <property type="entry name" value="SKP1/BTB/POZ_sf"/>
</dbReference>
<dbReference type="InterPro" id="IPR011705">
    <property type="entry name" value="BACK"/>
</dbReference>
<evidence type="ECO:0000313" key="3">
    <source>
        <dbReference type="Proteomes" id="UP000075885"/>
    </source>
</evidence>
<dbReference type="GO" id="GO:0048512">
    <property type="term" value="P:circadian behavior"/>
    <property type="evidence" value="ECO:0007669"/>
    <property type="project" value="TreeGrafter"/>
</dbReference>
<feature type="domain" description="BTB" evidence="1">
    <location>
        <begin position="29"/>
        <end position="95"/>
    </location>
</feature>
<organism evidence="2 3">
    <name type="scientific">Anopheles epiroticus</name>
    <dbReference type="NCBI Taxonomy" id="199890"/>
    <lineage>
        <taxon>Eukaryota</taxon>
        <taxon>Metazoa</taxon>
        <taxon>Ecdysozoa</taxon>
        <taxon>Arthropoda</taxon>
        <taxon>Hexapoda</taxon>
        <taxon>Insecta</taxon>
        <taxon>Pterygota</taxon>
        <taxon>Neoptera</taxon>
        <taxon>Endopterygota</taxon>
        <taxon>Diptera</taxon>
        <taxon>Nematocera</taxon>
        <taxon>Culicoidea</taxon>
        <taxon>Culicidae</taxon>
        <taxon>Anophelinae</taxon>
        <taxon>Anopheles</taxon>
    </lineage>
</organism>
<dbReference type="FunFam" id="1.25.40.420:FF:000005">
    <property type="entry name" value="BTB/POZ domain-containing protein 9"/>
    <property type="match status" value="1"/>
</dbReference>
<dbReference type="AlphaFoldDB" id="A0A182PEW5"/>
<dbReference type="EnsemblMetazoa" id="AEPI005470-RA">
    <property type="protein sequence ID" value="AEPI005470-PA"/>
    <property type="gene ID" value="AEPI005470"/>
</dbReference>